<protein>
    <submittedName>
        <fullName evidence="1">Uncharacterized protein</fullName>
    </submittedName>
</protein>
<organism evidence="1 2">
    <name type="scientific">Gonium pectorale</name>
    <name type="common">Green alga</name>
    <dbReference type="NCBI Taxonomy" id="33097"/>
    <lineage>
        <taxon>Eukaryota</taxon>
        <taxon>Viridiplantae</taxon>
        <taxon>Chlorophyta</taxon>
        <taxon>core chlorophytes</taxon>
        <taxon>Chlorophyceae</taxon>
        <taxon>CS clade</taxon>
        <taxon>Chlamydomonadales</taxon>
        <taxon>Volvocaceae</taxon>
        <taxon>Gonium</taxon>
    </lineage>
</organism>
<name>A0A150G900_GONPE</name>
<dbReference type="AlphaFoldDB" id="A0A150G900"/>
<accession>A0A150G900</accession>
<sequence>MRSVRKRGPAWLRATVHFACDVLLPTGFFGPLAGVTLGAMQLTGCGPGAMLQQVRGAVGGGGGRAAPEAPHQPALASALPAVAAAAGDAMAAATSGAVAAVSDAVAAAAVGGLNE</sequence>
<dbReference type="OrthoDB" id="550026at2759"/>
<dbReference type="Proteomes" id="UP000075714">
    <property type="component" value="Unassembled WGS sequence"/>
</dbReference>
<comment type="caution">
    <text evidence="1">The sequence shown here is derived from an EMBL/GenBank/DDBJ whole genome shotgun (WGS) entry which is preliminary data.</text>
</comment>
<proteinExistence type="predicted"/>
<gene>
    <name evidence="1" type="ORF">GPECTOR_45g161</name>
</gene>
<keyword evidence="2" id="KW-1185">Reference proteome</keyword>
<dbReference type="EMBL" id="LSYV01000046">
    <property type="protein sequence ID" value="KXZ46291.1"/>
    <property type="molecule type" value="Genomic_DNA"/>
</dbReference>
<reference evidence="2" key="1">
    <citation type="journal article" date="2016" name="Nat. Commun.">
        <title>The Gonium pectorale genome demonstrates co-option of cell cycle regulation during the evolution of multicellularity.</title>
        <authorList>
            <person name="Hanschen E.R."/>
            <person name="Marriage T.N."/>
            <person name="Ferris P.J."/>
            <person name="Hamaji T."/>
            <person name="Toyoda A."/>
            <person name="Fujiyama A."/>
            <person name="Neme R."/>
            <person name="Noguchi H."/>
            <person name="Minakuchi Y."/>
            <person name="Suzuki M."/>
            <person name="Kawai-Toyooka H."/>
            <person name="Smith D.R."/>
            <person name="Sparks H."/>
            <person name="Anderson J."/>
            <person name="Bakaric R."/>
            <person name="Luria V."/>
            <person name="Karger A."/>
            <person name="Kirschner M.W."/>
            <person name="Durand P.M."/>
            <person name="Michod R.E."/>
            <person name="Nozaki H."/>
            <person name="Olson B.J."/>
        </authorList>
    </citation>
    <scope>NUCLEOTIDE SEQUENCE [LARGE SCALE GENOMIC DNA]</scope>
    <source>
        <strain evidence="2">NIES-2863</strain>
    </source>
</reference>
<evidence type="ECO:0000313" key="2">
    <source>
        <dbReference type="Proteomes" id="UP000075714"/>
    </source>
</evidence>
<evidence type="ECO:0000313" key="1">
    <source>
        <dbReference type="EMBL" id="KXZ46291.1"/>
    </source>
</evidence>